<dbReference type="InterPro" id="IPR036179">
    <property type="entry name" value="Ig-like_dom_sf"/>
</dbReference>
<evidence type="ECO:0000256" key="1">
    <source>
        <dbReference type="ARBA" id="ARBA00023180"/>
    </source>
</evidence>
<dbReference type="SUPFAM" id="SSF48726">
    <property type="entry name" value="Immunoglobulin"/>
    <property type="match status" value="1"/>
</dbReference>
<dbReference type="Ensembl" id="ENSCCRT00015077776.1">
    <property type="protein sequence ID" value="ENSCCRP00015075332.1"/>
    <property type="gene ID" value="ENSCCRG00015030403.1"/>
</dbReference>
<dbReference type="InterPro" id="IPR003597">
    <property type="entry name" value="Ig_C1-set"/>
</dbReference>
<dbReference type="GO" id="GO:0009897">
    <property type="term" value="C:external side of plasma membrane"/>
    <property type="evidence" value="ECO:0007669"/>
    <property type="project" value="TreeGrafter"/>
</dbReference>
<dbReference type="Proteomes" id="UP000694700">
    <property type="component" value="Unplaced"/>
</dbReference>
<dbReference type="SMART" id="SM00407">
    <property type="entry name" value="IGc1"/>
    <property type="match status" value="1"/>
</dbReference>
<dbReference type="Pfam" id="PF07654">
    <property type="entry name" value="C1-set"/>
    <property type="match status" value="1"/>
</dbReference>
<dbReference type="Gene3D" id="2.60.40.10">
    <property type="entry name" value="Immunoglobulins"/>
    <property type="match status" value="1"/>
</dbReference>
<evidence type="ECO:0000259" key="3">
    <source>
        <dbReference type="PROSITE" id="PS50835"/>
    </source>
</evidence>
<dbReference type="InterPro" id="IPR013783">
    <property type="entry name" value="Ig-like_fold"/>
</dbReference>
<dbReference type="InterPro" id="IPR003006">
    <property type="entry name" value="Ig/MHC_CS"/>
</dbReference>
<dbReference type="SUPFAM" id="SSF54452">
    <property type="entry name" value="MHC antigen-recognition domain"/>
    <property type="match status" value="1"/>
</dbReference>
<dbReference type="InterPro" id="IPR007110">
    <property type="entry name" value="Ig-like_dom"/>
</dbReference>
<evidence type="ECO:0000313" key="4">
    <source>
        <dbReference type="Ensembl" id="ENSCCRP00015075332.1"/>
    </source>
</evidence>
<evidence type="ECO:0000256" key="2">
    <source>
        <dbReference type="ARBA" id="ARBA00023319"/>
    </source>
</evidence>
<accession>A0A8C1X1D9</accession>
<dbReference type="GO" id="GO:0006955">
    <property type="term" value="P:immune response"/>
    <property type="evidence" value="ECO:0007669"/>
    <property type="project" value="TreeGrafter"/>
</dbReference>
<sequence>MLKISVKTSVSSTAQSLSTHPGMLSGPGALCALILLKDLLTLSGKHSLYYIYTALSKPVDLPGVYQFTAMGLLDDTQIDYYNSEEQKKIPKQTWMKEKLYEDYWEKGTQSRKSKEQWFYKNIDILMKRMRHSESDLHVFQMRTGCEVEQWGSEFKFSKFNSTNQEKMGQYADPKPIHQRIPGERVSLLEIGLFNELILVFLDPPECHMFAKRSIRDKSIVKLSCMVTAFYPKDTALFIRKSRTSLPEDETESTGIRPNHDGTFQIKKSVEIKEDEKAEYGCFVTHRTLKNAGVFKKQKEHIISISNLFYAQLYYYDFFIFSPGSNDPKLVRH</sequence>
<evidence type="ECO:0000313" key="5">
    <source>
        <dbReference type="Proteomes" id="UP000694700"/>
    </source>
</evidence>
<feature type="domain" description="Ig-like" evidence="3">
    <location>
        <begin position="204"/>
        <end position="303"/>
    </location>
</feature>
<keyword evidence="2" id="KW-0393">Immunoglobulin domain</keyword>
<dbReference type="InterPro" id="IPR011162">
    <property type="entry name" value="MHC_I/II-like_Ag-recog"/>
</dbReference>
<dbReference type="Pfam" id="PF00129">
    <property type="entry name" value="MHC_I"/>
    <property type="match status" value="1"/>
</dbReference>
<dbReference type="InterPro" id="IPR037055">
    <property type="entry name" value="MHC_I-like_Ag-recog_sf"/>
</dbReference>
<dbReference type="PANTHER" id="PTHR16675:SF193">
    <property type="entry name" value="LOC571647 PROTEIN-RELATED"/>
    <property type="match status" value="1"/>
</dbReference>
<dbReference type="InterPro" id="IPR011161">
    <property type="entry name" value="MHC_I-like_Ag-recog"/>
</dbReference>
<proteinExistence type="predicted"/>
<protein>
    <recommendedName>
        <fullName evidence="3">Ig-like domain-containing protein</fullName>
    </recommendedName>
</protein>
<keyword evidence="1" id="KW-0325">Glycoprotein</keyword>
<name>A0A8C1X1D9_CYPCA</name>
<dbReference type="PROSITE" id="PS00290">
    <property type="entry name" value="IG_MHC"/>
    <property type="match status" value="1"/>
</dbReference>
<organism evidence="4 5">
    <name type="scientific">Cyprinus carpio</name>
    <name type="common">Common carp</name>
    <dbReference type="NCBI Taxonomy" id="7962"/>
    <lineage>
        <taxon>Eukaryota</taxon>
        <taxon>Metazoa</taxon>
        <taxon>Chordata</taxon>
        <taxon>Craniata</taxon>
        <taxon>Vertebrata</taxon>
        <taxon>Euteleostomi</taxon>
        <taxon>Actinopterygii</taxon>
        <taxon>Neopterygii</taxon>
        <taxon>Teleostei</taxon>
        <taxon>Ostariophysi</taxon>
        <taxon>Cypriniformes</taxon>
        <taxon>Cyprinidae</taxon>
        <taxon>Cyprininae</taxon>
        <taxon>Cyprinus</taxon>
    </lineage>
</organism>
<dbReference type="GO" id="GO:0005615">
    <property type="term" value="C:extracellular space"/>
    <property type="evidence" value="ECO:0007669"/>
    <property type="project" value="TreeGrafter"/>
</dbReference>
<dbReference type="AlphaFoldDB" id="A0A8C1X1D9"/>
<reference evidence="4" key="1">
    <citation type="submission" date="2025-08" db="UniProtKB">
        <authorList>
            <consortium name="Ensembl"/>
        </authorList>
    </citation>
    <scope>IDENTIFICATION</scope>
</reference>
<dbReference type="PROSITE" id="PS50835">
    <property type="entry name" value="IG_LIKE"/>
    <property type="match status" value="1"/>
</dbReference>
<dbReference type="Gene3D" id="3.30.500.10">
    <property type="entry name" value="MHC class I-like antigen recognition-like"/>
    <property type="match status" value="1"/>
</dbReference>
<dbReference type="InterPro" id="IPR050208">
    <property type="entry name" value="MHC_class-I_related"/>
</dbReference>
<dbReference type="PANTHER" id="PTHR16675">
    <property type="entry name" value="MHC CLASS I-RELATED"/>
    <property type="match status" value="1"/>
</dbReference>